<evidence type="ECO:0000256" key="2">
    <source>
        <dbReference type="ARBA" id="ARBA00007599"/>
    </source>
</evidence>
<dbReference type="NCBIfam" id="TIGR00150">
    <property type="entry name" value="T6A_YjeE"/>
    <property type="match status" value="1"/>
</dbReference>
<organism evidence="11">
    <name type="scientific">Desulfofervidus auxilii</name>
    <dbReference type="NCBI Taxonomy" id="1621989"/>
    <lineage>
        <taxon>Bacteria</taxon>
        <taxon>Pseudomonadati</taxon>
        <taxon>Thermodesulfobacteriota</taxon>
        <taxon>Candidatus Desulfofervidia</taxon>
        <taxon>Candidatus Desulfofervidales</taxon>
        <taxon>Candidatus Desulfofervidaceae</taxon>
        <taxon>Candidatus Desulfofervidus</taxon>
    </lineage>
</organism>
<dbReference type="GO" id="GO:0002949">
    <property type="term" value="P:tRNA threonylcarbamoyladenosine modification"/>
    <property type="evidence" value="ECO:0007669"/>
    <property type="project" value="InterPro"/>
</dbReference>
<dbReference type="PANTHER" id="PTHR33540">
    <property type="entry name" value="TRNA THREONYLCARBAMOYLADENOSINE BIOSYNTHESIS PROTEIN TSAE"/>
    <property type="match status" value="1"/>
</dbReference>
<evidence type="ECO:0000256" key="5">
    <source>
        <dbReference type="ARBA" id="ARBA00022694"/>
    </source>
</evidence>
<dbReference type="EMBL" id="DRBS01000353">
    <property type="protein sequence ID" value="HDD45082.1"/>
    <property type="molecule type" value="Genomic_DNA"/>
</dbReference>
<evidence type="ECO:0000256" key="7">
    <source>
        <dbReference type="ARBA" id="ARBA00022741"/>
    </source>
</evidence>
<keyword evidence="4" id="KW-0963">Cytoplasm</keyword>
<keyword evidence="6" id="KW-0479">Metal-binding</keyword>
<proteinExistence type="inferred from homology"/>
<sequence>MKFTYFSSSSKDTFKLGEKIGKNAKAGDVILLSGDLGAGKTWLTKGIAKGLEVPENYPVTSPTFVFVHTYPGRIPLHHIDLYRIEKGVDFSLLGLEEYLFGDGVTVVEWAEKLPKSLLPSKFLKIEIFFANSGRRLEFTTNIAHFKTMRYDLKKE</sequence>
<dbReference type="GO" id="GO:0005737">
    <property type="term" value="C:cytoplasm"/>
    <property type="evidence" value="ECO:0007669"/>
    <property type="project" value="UniProtKB-SubCell"/>
</dbReference>
<evidence type="ECO:0000313" key="11">
    <source>
        <dbReference type="EMBL" id="HDD45082.1"/>
    </source>
</evidence>
<evidence type="ECO:0000256" key="10">
    <source>
        <dbReference type="ARBA" id="ARBA00032441"/>
    </source>
</evidence>
<reference evidence="11" key="1">
    <citation type="journal article" date="2020" name="mSystems">
        <title>Genome- and Community-Level Interaction Insights into Carbon Utilization and Element Cycling Functions of Hydrothermarchaeota in Hydrothermal Sediment.</title>
        <authorList>
            <person name="Zhou Z."/>
            <person name="Liu Y."/>
            <person name="Xu W."/>
            <person name="Pan J."/>
            <person name="Luo Z.H."/>
            <person name="Li M."/>
        </authorList>
    </citation>
    <scope>NUCLEOTIDE SEQUENCE [LARGE SCALE GENOMIC DNA]</scope>
    <source>
        <strain evidence="11">HyVt-233</strain>
    </source>
</reference>
<keyword evidence="9" id="KW-0460">Magnesium</keyword>
<evidence type="ECO:0000256" key="9">
    <source>
        <dbReference type="ARBA" id="ARBA00022842"/>
    </source>
</evidence>
<evidence type="ECO:0000256" key="4">
    <source>
        <dbReference type="ARBA" id="ARBA00022490"/>
    </source>
</evidence>
<dbReference type="InterPro" id="IPR027417">
    <property type="entry name" value="P-loop_NTPase"/>
</dbReference>
<protein>
    <recommendedName>
        <fullName evidence="3">tRNA threonylcarbamoyladenosine biosynthesis protein TsaE</fullName>
    </recommendedName>
    <alternativeName>
        <fullName evidence="10">t(6)A37 threonylcarbamoyladenosine biosynthesis protein TsaE</fullName>
    </alternativeName>
</protein>
<dbReference type="SUPFAM" id="SSF52540">
    <property type="entry name" value="P-loop containing nucleoside triphosphate hydrolases"/>
    <property type="match status" value="1"/>
</dbReference>
<dbReference type="AlphaFoldDB" id="A0A7C0U411"/>
<keyword evidence="7" id="KW-0547">Nucleotide-binding</keyword>
<accession>A0A7C0U411</accession>
<evidence type="ECO:0000256" key="8">
    <source>
        <dbReference type="ARBA" id="ARBA00022840"/>
    </source>
</evidence>
<keyword evidence="8" id="KW-0067">ATP-binding</keyword>
<evidence type="ECO:0000256" key="6">
    <source>
        <dbReference type="ARBA" id="ARBA00022723"/>
    </source>
</evidence>
<dbReference type="Pfam" id="PF02367">
    <property type="entry name" value="TsaE"/>
    <property type="match status" value="1"/>
</dbReference>
<keyword evidence="5" id="KW-0819">tRNA processing</keyword>
<comment type="subcellular location">
    <subcellularLocation>
        <location evidence="1">Cytoplasm</location>
    </subcellularLocation>
</comment>
<gene>
    <name evidence="11" type="primary">tsaE</name>
    <name evidence="11" type="ORF">ENG63_09540</name>
</gene>
<dbReference type="PANTHER" id="PTHR33540:SF2">
    <property type="entry name" value="TRNA THREONYLCARBAMOYLADENOSINE BIOSYNTHESIS PROTEIN TSAE"/>
    <property type="match status" value="1"/>
</dbReference>
<dbReference type="GO" id="GO:0005524">
    <property type="term" value="F:ATP binding"/>
    <property type="evidence" value="ECO:0007669"/>
    <property type="project" value="UniProtKB-KW"/>
</dbReference>
<comment type="caution">
    <text evidence="11">The sequence shown here is derived from an EMBL/GenBank/DDBJ whole genome shotgun (WGS) entry which is preliminary data.</text>
</comment>
<evidence type="ECO:0000256" key="1">
    <source>
        <dbReference type="ARBA" id="ARBA00004496"/>
    </source>
</evidence>
<dbReference type="Gene3D" id="3.40.50.300">
    <property type="entry name" value="P-loop containing nucleotide triphosphate hydrolases"/>
    <property type="match status" value="1"/>
</dbReference>
<dbReference type="GO" id="GO:0046872">
    <property type="term" value="F:metal ion binding"/>
    <property type="evidence" value="ECO:0007669"/>
    <property type="project" value="UniProtKB-KW"/>
</dbReference>
<dbReference type="Proteomes" id="UP000886289">
    <property type="component" value="Unassembled WGS sequence"/>
</dbReference>
<dbReference type="InterPro" id="IPR003442">
    <property type="entry name" value="T6A_TsaE"/>
</dbReference>
<evidence type="ECO:0000256" key="3">
    <source>
        <dbReference type="ARBA" id="ARBA00019010"/>
    </source>
</evidence>
<comment type="similarity">
    <text evidence="2">Belongs to the TsaE family.</text>
</comment>
<name>A0A7C0U411_DESA2</name>